<evidence type="ECO:0000313" key="2">
    <source>
        <dbReference type="Proteomes" id="UP000012179"/>
    </source>
</evidence>
<dbReference type="PANTHER" id="PTHR30115">
    <property type="entry name" value="NITROGEN REGULATORY PROTEIN P-II"/>
    <property type="match status" value="1"/>
</dbReference>
<dbReference type="AlphaFoldDB" id="A0A1W6SR50"/>
<dbReference type="InterPro" id="IPR011322">
    <property type="entry name" value="N-reg_PII-like_a/b"/>
</dbReference>
<dbReference type="eggNOG" id="COG0347">
    <property type="taxonomic scope" value="Bacteria"/>
</dbReference>
<dbReference type="EMBL" id="CP021106">
    <property type="protein sequence ID" value="ARO88261.1"/>
    <property type="molecule type" value="Genomic_DNA"/>
</dbReference>
<accession>A0A1W6SR50</accession>
<dbReference type="GO" id="GO:0030234">
    <property type="term" value="F:enzyme regulator activity"/>
    <property type="evidence" value="ECO:0007669"/>
    <property type="project" value="InterPro"/>
</dbReference>
<dbReference type="RefSeq" id="WP_004176093.1">
    <property type="nucleotide sequence ID" value="NZ_CP021106.3"/>
</dbReference>
<dbReference type="OrthoDB" id="6386089at2"/>
<name>A0A1W6SR50_9PROT</name>
<dbReference type="PRINTS" id="PR00340">
    <property type="entry name" value="PIIGLNB"/>
</dbReference>
<dbReference type="Proteomes" id="UP000012179">
    <property type="component" value="Chromosome"/>
</dbReference>
<protein>
    <submittedName>
        <fullName evidence="1">Transcriptional regulator</fullName>
    </submittedName>
</protein>
<dbReference type="PANTHER" id="PTHR30115:SF11">
    <property type="entry name" value="NITROGEN REGULATORY PROTEIN P-II HOMOLOG"/>
    <property type="match status" value="1"/>
</dbReference>
<sequence>MKEIRAYIEPFMLSKLTQTLLEIPDFPGMSVSDCQGFGRVKLITGRDFTPYVPKKRIEIFAPDNLVECIFNEVMTVANTHQHGAGKVYVLDVNESGRISTGERGSE</sequence>
<dbReference type="SUPFAM" id="SSF54913">
    <property type="entry name" value="GlnB-like"/>
    <property type="match status" value="1"/>
</dbReference>
<evidence type="ECO:0000313" key="1">
    <source>
        <dbReference type="EMBL" id="ARO88261.1"/>
    </source>
</evidence>
<reference evidence="1 2" key="1">
    <citation type="journal article" date="2015" name="Int. J. Syst. Evol. Microbiol.">
        <title>Nitrosospira lacus sp. nov., a psychrotolerant, ammonia-oxidizing bacterium from sandy lake sediment.</title>
        <authorList>
            <person name="Urakawa H."/>
            <person name="Garcia J.C."/>
            <person name="Nielsen J.L."/>
            <person name="Le V.Q."/>
            <person name="Kozlowski J.A."/>
            <person name="Stein L.Y."/>
            <person name="Lim C.K."/>
            <person name="Pommerening-Roser A."/>
            <person name="Martens-Habbena W."/>
            <person name="Stahl D.A."/>
            <person name="Klotz M.G."/>
        </authorList>
    </citation>
    <scope>NUCLEOTIDE SEQUENCE [LARGE SCALE GENOMIC DNA]</scope>
    <source>
        <strain evidence="1 2">APG3</strain>
    </source>
</reference>
<dbReference type="GO" id="GO:0005829">
    <property type="term" value="C:cytosol"/>
    <property type="evidence" value="ECO:0007669"/>
    <property type="project" value="TreeGrafter"/>
</dbReference>
<dbReference type="GO" id="GO:0005524">
    <property type="term" value="F:ATP binding"/>
    <property type="evidence" value="ECO:0007669"/>
    <property type="project" value="TreeGrafter"/>
</dbReference>
<dbReference type="SMART" id="SM00938">
    <property type="entry name" value="P-II"/>
    <property type="match status" value="1"/>
</dbReference>
<dbReference type="GO" id="GO:0006808">
    <property type="term" value="P:regulation of nitrogen utilization"/>
    <property type="evidence" value="ECO:0007669"/>
    <property type="project" value="InterPro"/>
</dbReference>
<gene>
    <name evidence="1" type="ORF">EBAPG3_010980</name>
</gene>
<proteinExistence type="predicted"/>
<dbReference type="InterPro" id="IPR002187">
    <property type="entry name" value="N-reg_PII"/>
</dbReference>
<dbReference type="PROSITE" id="PS51343">
    <property type="entry name" value="PII_GLNB_DOM"/>
    <property type="match status" value="1"/>
</dbReference>
<organism evidence="1 2">
    <name type="scientific">Nitrosospira lacus</name>
    <dbReference type="NCBI Taxonomy" id="1288494"/>
    <lineage>
        <taxon>Bacteria</taxon>
        <taxon>Pseudomonadati</taxon>
        <taxon>Pseudomonadota</taxon>
        <taxon>Betaproteobacteria</taxon>
        <taxon>Nitrosomonadales</taxon>
        <taxon>Nitrosomonadaceae</taxon>
        <taxon>Nitrosospira</taxon>
    </lineage>
</organism>
<keyword evidence="2" id="KW-1185">Reference proteome</keyword>
<dbReference type="Pfam" id="PF00543">
    <property type="entry name" value="P-II"/>
    <property type="match status" value="1"/>
</dbReference>
<dbReference type="InterPro" id="IPR015867">
    <property type="entry name" value="N-reg_PII/ATP_PRibTrfase_C"/>
</dbReference>
<dbReference type="Gene3D" id="3.30.70.120">
    <property type="match status" value="1"/>
</dbReference>
<dbReference type="KEGG" id="nlc:EBAPG3_010980"/>